<dbReference type="GO" id="GO:0016020">
    <property type="term" value="C:membrane"/>
    <property type="evidence" value="ECO:0007669"/>
    <property type="project" value="UniProtKB-SubCell"/>
</dbReference>
<evidence type="ECO:0000256" key="16">
    <source>
        <dbReference type="ARBA" id="ARBA00023212"/>
    </source>
</evidence>
<feature type="compositionally biased region" description="Basic and acidic residues" evidence="19">
    <location>
        <begin position="291"/>
        <end position="303"/>
    </location>
</feature>
<keyword evidence="24" id="KW-1185">Reference proteome</keyword>
<feature type="coiled-coil region" evidence="18">
    <location>
        <begin position="1093"/>
        <end position="1134"/>
    </location>
</feature>
<feature type="domain" description="Protein kinase" evidence="21">
    <location>
        <begin position="1904"/>
        <end position="2174"/>
    </location>
</feature>
<evidence type="ECO:0000256" key="6">
    <source>
        <dbReference type="ARBA" id="ARBA00022553"/>
    </source>
</evidence>
<feature type="coiled-coil region" evidence="18">
    <location>
        <begin position="726"/>
        <end position="916"/>
    </location>
</feature>
<keyword evidence="12 17" id="KW-0067">ATP-binding</keyword>
<dbReference type="OrthoDB" id="354826at2759"/>
<dbReference type="PROSITE" id="PS51285">
    <property type="entry name" value="AGC_KINASE_CTER"/>
    <property type="match status" value="1"/>
</dbReference>
<evidence type="ECO:0000259" key="21">
    <source>
        <dbReference type="PROSITE" id="PS50011"/>
    </source>
</evidence>
<dbReference type="PANTHER" id="PTHR24355:SF30">
    <property type="entry name" value="SERINE_THREONINE-PROTEIN KINASE 32B ISOFORM X1"/>
    <property type="match status" value="1"/>
</dbReference>
<proteinExistence type="predicted"/>
<evidence type="ECO:0000259" key="22">
    <source>
        <dbReference type="PROSITE" id="PS51285"/>
    </source>
</evidence>
<dbReference type="EMBL" id="LNZH02000196">
    <property type="protein sequence ID" value="OCB87027.1"/>
    <property type="molecule type" value="Genomic_DNA"/>
</dbReference>
<dbReference type="InterPro" id="IPR017441">
    <property type="entry name" value="Protein_kinase_ATP_BS"/>
</dbReference>
<feature type="compositionally biased region" description="Basic residues" evidence="19">
    <location>
        <begin position="1567"/>
        <end position="1577"/>
    </location>
</feature>
<dbReference type="GO" id="GO:0005815">
    <property type="term" value="C:microtubule organizing center"/>
    <property type="evidence" value="ECO:0007669"/>
    <property type="project" value="UniProtKB-SubCell"/>
</dbReference>
<organism evidence="23 24">
    <name type="scientific">Sanghuangporus baumii</name>
    <name type="common">Phellinus baumii</name>
    <dbReference type="NCBI Taxonomy" id="108892"/>
    <lineage>
        <taxon>Eukaryota</taxon>
        <taxon>Fungi</taxon>
        <taxon>Dikarya</taxon>
        <taxon>Basidiomycota</taxon>
        <taxon>Agaricomycotina</taxon>
        <taxon>Agaricomycetes</taxon>
        <taxon>Hymenochaetales</taxon>
        <taxon>Hymenochaetaceae</taxon>
        <taxon>Sanghuangporus</taxon>
    </lineage>
</organism>
<evidence type="ECO:0000256" key="4">
    <source>
        <dbReference type="ARBA" id="ARBA00022490"/>
    </source>
</evidence>
<evidence type="ECO:0000256" key="5">
    <source>
        <dbReference type="ARBA" id="ARBA00022527"/>
    </source>
</evidence>
<evidence type="ECO:0000256" key="12">
    <source>
        <dbReference type="ARBA" id="ARBA00022840"/>
    </source>
</evidence>
<dbReference type="Pfam" id="PF08449">
    <property type="entry name" value="UAA"/>
    <property type="match status" value="1"/>
</dbReference>
<dbReference type="PROSITE" id="PS00107">
    <property type="entry name" value="PROTEIN_KINASE_ATP"/>
    <property type="match status" value="1"/>
</dbReference>
<keyword evidence="15 20" id="KW-0472">Membrane</keyword>
<dbReference type="PANTHER" id="PTHR24355">
    <property type="entry name" value="G PROTEIN-COUPLED RECEPTOR KINASE/RIBOSOMAL PROTEIN S6 KINASE"/>
    <property type="match status" value="1"/>
</dbReference>
<gene>
    <name evidence="23" type="ORF">A7U60_g5920</name>
</gene>
<dbReference type="InterPro" id="IPR013657">
    <property type="entry name" value="SCL35B1-4/HUT1"/>
</dbReference>
<feature type="transmembrane region" description="Helical" evidence="20">
    <location>
        <begin position="1824"/>
        <end position="1848"/>
    </location>
</feature>
<feature type="region of interest" description="Disordered" evidence="19">
    <location>
        <begin position="1558"/>
        <end position="1588"/>
    </location>
</feature>
<comment type="caution">
    <text evidence="23">The sequence shown here is derived from an EMBL/GenBank/DDBJ whole genome shotgun (WGS) entry which is preliminary data.</text>
</comment>
<dbReference type="Proteomes" id="UP000757232">
    <property type="component" value="Unassembled WGS sequence"/>
</dbReference>
<dbReference type="SUPFAM" id="SSF56112">
    <property type="entry name" value="Protein kinase-like (PK-like)"/>
    <property type="match status" value="1"/>
</dbReference>
<dbReference type="GO" id="GO:0007186">
    <property type="term" value="P:G protein-coupled receptor signaling pathway"/>
    <property type="evidence" value="ECO:0007669"/>
    <property type="project" value="TreeGrafter"/>
</dbReference>
<feature type="transmembrane region" description="Helical" evidence="20">
    <location>
        <begin position="1711"/>
        <end position="1731"/>
    </location>
</feature>
<evidence type="ECO:0000256" key="1">
    <source>
        <dbReference type="ARBA" id="ARBA00004141"/>
    </source>
</evidence>
<keyword evidence="16" id="KW-0206">Cytoskeleton</keyword>
<keyword evidence="13 20" id="KW-1133">Transmembrane helix</keyword>
<dbReference type="GO" id="GO:0055085">
    <property type="term" value="P:transmembrane transport"/>
    <property type="evidence" value="ECO:0007669"/>
    <property type="project" value="InterPro"/>
</dbReference>
<feature type="binding site" evidence="17">
    <location>
        <position position="1933"/>
    </location>
    <ligand>
        <name>ATP</name>
        <dbReference type="ChEBI" id="CHEBI:30616"/>
    </ligand>
</feature>
<keyword evidence="10 17" id="KW-0547">Nucleotide-binding</keyword>
<comment type="subcellular location">
    <subcellularLocation>
        <location evidence="2">Cytoplasm</location>
        <location evidence="2">Cytoskeleton</location>
        <location evidence="2">Microtubule organizing center</location>
    </subcellularLocation>
    <subcellularLocation>
        <location evidence="1">Membrane</location>
        <topology evidence="1">Multi-pass membrane protein</topology>
    </subcellularLocation>
</comment>
<evidence type="ECO:0000256" key="18">
    <source>
        <dbReference type="SAM" id="Coils"/>
    </source>
</evidence>
<evidence type="ECO:0000256" key="13">
    <source>
        <dbReference type="ARBA" id="ARBA00022989"/>
    </source>
</evidence>
<feature type="coiled-coil region" evidence="18">
    <location>
        <begin position="604"/>
        <end position="641"/>
    </location>
</feature>
<name>A0A9Q5HW00_SANBA</name>
<feature type="domain" description="AGC-kinase C-terminal" evidence="22">
    <location>
        <begin position="2175"/>
        <end position="2256"/>
    </location>
</feature>
<dbReference type="InterPro" id="IPR000961">
    <property type="entry name" value="AGC-kinase_C"/>
</dbReference>
<dbReference type="GO" id="GO:0009966">
    <property type="term" value="P:regulation of signal transduction"/>
    <property type="evidence" value="ECO:0007669"/>
    <property type="project" value="TreeGrafter"/>
</dbReference>
<evidence type="ECO:0000313" key="24">
    <source>
        <dbReference type="Proteomes" id="UP000757232"/>
    </source>
</evidence>
<dbReference type="GO" id="GO:0001664">
    <property type="term" value="F:G protein-coupled receptor binding"/>
    <property type="evidence" value="ECO:0007669"/>
    <property type="project" value="TreeGrafter"/>
</dbReference>
<keyword evidence="5" id="KW-0723">Serine/threonine-protein kinase</keyword>
<keyword evidence="6" id="KW-0597">Phosphoprotein</keyword>
<dbReference type="InterPro" id="IPR019528">
    <property type="entry name" value="PACT_domain"/>
</dbReference>
<dbReference type="SMART" id="SM00220">
    <property type="entry name" value="S_TKc"/>
    <property type="match status" value="1"/>
</dbReference>
<feature type="coiled-coil region" evidence="18">
    <location>
        <begin position="975"/>
        <end position="1037"/>
    </location>
</feature>
<dbReference type="CDD" id="cd05578">
    <property type="entry name" value="STKc_Yank1"/>
    <property type="match status" value="1"/>
</dbReference>
<keyword evidence="8" id="KW-0808">Transferase</keyword>
<accession>A0A9Q5HW00</accession>
<evidence type="ECO:0000256" key="15">
    <source>
        <dbReference type="ARBA" id="ARBA00023136"/>
    </source>
</evidence>
<feature type="coiled-coil region" evidence="18">
    <location>
        <begin position="1211"/>
        <end position="1361"/>
    </location>
</feature>
<dbReference type="PROSITE" id="PS50011">
    <property type="entry name" value="PROTEIN_KINASE_DOM"/>
    <property type="match status" value="1"/>
</dbReference>
<reference evidence="23" key="1">
    <citation type="submission" date="2016-06" db="EMBL/GenBank/DDBJ databases">
        <title>Draft Genome sequence of the fungus Inonotus baumii.</title>
        <authorList>
            <person name="Zhu H."/>
            <person name="Lin W."/>
        </authorList>
    </citation>
    <scope>NUCLEOTIDE SEQUENCE</scope>
    <source>
        <strain evidence="23">821</strain>
    </source>
</reference>
<keyword evidence="3" id="KW-0813">Transport</keyword>
<evidence type="ECO:0000256" key="17">
    <source>
        <dbReference type="PROSITE-ProRule" id="PRU10141"/>
    </source>
</evidence>
<keyword evidence="4" id="KW-0963">Cytoplasm</keyword>
<keyword evidence="9 20" id="KW-0812">Transmembrane</keyword>
<protein>
    <submittedName>
        <fullName evidence="23">Kinase-like protein</fullName>
    </submittedName>
</protein>
<evidence type="ECO:0000313" key="23">
    <source>
        <dbReference type="EMBL" id="OCB87027.1"/>
    </source>
</evidence>
<evidence type="ECO:0000256" key="3">
    <source>
        <dbReference type="ARBA" id="ARBA00022448"/>
    </source>
</evidence>
<evidence type="ECO:0000256" key="19">
    <source>
        <dbReference type="SAM" id="MobiDB-lite"/>
    </source>
</evidence>
<dbReference type="Gene3D" id="3.30.200.20">
    <property type="entry name" value="Phosphorylase Kinase, domain 1"/>
    <property type="match status" value="1"/>
</dbReference>
<dbReference type="GO" id="GO:0004703">
    <property type="term" value="F:G protein-coupled receptor kinase activity"/>
    <property type="evidence" value="ECO:0007669"/>
    <property type="project" value="TreeGrafter"/>
</dbReference>
<dbReference type="GO" id="GO:0005524">
    <property type="term" value="F:ATP binding"/>
    <property type="evidence" value="ECO:0007669"/>
    <property type="project" value="UniProtKB-UniRule"/>
</dbReference>
<keyword evidence="7" id="KW-0762">Sugar transport</keyword>
<dbReference type="GO" id="GO:0005737">
    <property type="term" value="C:cytoplasm"/>
    <property type="evidence" value="ECO:0007669"/>
    <property type="project" value="UniProtKB-ARBA"/>
</dbReference>
<evidence type="ECO:0000256" key="2">
    <source>
        <dbReference type="ARBA" id="ARBA00004267"/>
    </source>
</evidence>
<evidence type="ECO:0000256" key="10">
    <source>
        <dbReference type="ARBA" id="ARBA00022741"/>
    </source>
</evidence>
<feature type="coiled-coil region" evidence="18">
    <location>
        <begin position="506"/>
        <end position="567"/>
    </location>
</feature>
<evidence type="ECO:0000256" key="8">
    <source>
        <dbReference type="ARBA" id="ARBA00022679"/>
    </source>
</evidence>
<feature type="region of interest" description="Disordered" evidence="19">
    <location>
        <begin position="389"/>
        <end position="431"/>
    </location>
</feature>
<dbReference type="InterPro" id="IPR011009">
    <property type="entry name" value="Kinase-like_dom_sf"/>
</dbReference>
<evidence type="ECO:0000256" key="20">
    <source>
        <dbReference type="SAM" id="Phobius"/>
    </source>
</evidence>
<keyword evidence="14 18" id="KW-0175">Coiled coil</keyword>
<evidence type="ECO:0000256" key="14">
    <source>
        <dbReference type="ARBA" id="ARBA00023054"/>
    </source>
</evidence>
<feature type="transmembrane region" description="Helical" evidence="20">
    <location>
        <begin position="1782"/>
        <end position="1804"/>
    </location>
</feature>
<keyword evidence="11 23" id="KW-0418">Kinase</keyword>
<evidence type="ECO:0000256" key="9">
    <source>
        <dbReference type="ARBA" id="ARBA00022692"/>
    </source>
</evidence>
<dbReference type="InterPro" id="IPR000719">
    <property type="entry name" value="Prot_kinase_dom"/>
</dbReference>
<dbReference type="Pfam" id="PF10495">
    <property type="entry name" value="PACT_coil_coil"/>
    <property type="match status" value="1"/>
</dbReference>
<dbReference type="Gene3D" id="1.10.510.10">
    <property type="entry name" value="Transferase(Phosphotransferase) domain 1"/>
    <property type="match status" value="1"/>
</dbReference>
<dbReference type="FunFam" id="3.30.200.20:FF:000354">
    <property type="entry name" value="AGC/YANK protein kinase"/>
    <property type="match status" value="1"/>
</dbReference>
<evidence type="ECO:0000256" key="11">
    <source>
        <dbReference type="ARBA" id="ARBA00022777"/>
    </source>
</evidence>
<evidence type="ECO:0000256" key="7">
    <source>
        <dbReference type="ARBA" id="ARBA00022597"/>
    </source>
</evidence>
<dbReference type="Pfam" id="PF00069">
    <property type="entry name" value="Pkinase"/>
    <property type="match status" value="1"/>
</dbReference>
<sequence length="2338" mass="263346">MALSIETPSRIWRRIKEGEARDSEMPSLPSLPDLDVSGLSDLELPSLAPEVDAIKATVNSSEEKAVQHPLTPAMPQSAWYPGSGTDVTPLPSGMSLYDEISGGEHEESDEIVPPRVGHREEELGLSNNARLGDDLYASVSGLRVTEQSERVGKQEGGVAAEMKAGLETTSHLDQAIFIDRGLVSAGLSQGLESHRESGSLPNAIIRREPKDVDAYKAYSSNGHMIRSPSLPPTSPASTSLPDMSDSHLHYSNTVEHRTCTQEQKSALETLHASLISIQKCNGQEQAEESTETEHNQRTEKAAVSREPTFSLEDSEATRGTGVRFSQVMNIPSSSATPSQTYPSHVIGHRFGRILEQDKRELDEVDDLATPLPRKKSFLLSVVHSTTRSRLAYPTPHPKARFDKAAAGPTAGPSRMFKTGRNKPRLSHPLPRMSTFFPVTPLVNLQSDMEIDDHLEGAASNSFVSTASSHDLTVHHRANASFDPLTEPQGVSRFNAGKLNTYLHGLNRRLQQENELLVNRIRTQQTELESVRDHAGRPELSGVVENDAEQWVAEKESLEQKIVELERLLGIRDKELADEQALRLRDKEKWKERMSEVEDGVGQIIINLEERVQRAEAKAALLDDVERQLQTVHAELESTKSTNQAFRQRAGQAEQMLTHNDGDGGSTNNSPASGHVDIQVLKHQAQRKDDVLASLHACLADKDKEVSSLRSIIRDLESSLRIARETIETSHQDVKELRSTQKELKEELRFAQTMADRLRSELTLSSTQFRDLEKELDKARERHAEKQEVLDIANERITLSSDELEKARSNVQQLENALEESDKKTLANSDELVELRSKLAMMEREHEKAKKHNYSHSNITDDSVDVASLKTELSEATKEIGRLTSLLDQNPARKALDKARESRINLLEKENQELLEQLCAARDPSYYATPHRNPSMSGLSPMHRRLINLTLRTPKTPGEPLRNASWLMSMTGEISTAQLVEEIGRLQRELDMANESIDDKLDKLEEAGLGVVGLTKALEGARRRIVDLENELQDRDLRLPERFSCPRCGEYENGKFICKDTDATLQFRLAAVTAELESLKKQRDEELVSSSGEKTMLRDATNRLNIEIKRAKEELKAAEKRGHMAERSKSELQKELTRAKKIIDDLEYYLQSERSRLRTMDLENSDALREKERILQKLHETEQASWIITANREVQRKTSNIEETLFGNKETIERLRHERSELSDKYYDLHQQLTEASKNANELTSKHAKLQMSYDARRHQLDRQAQEIENLRSALSSQMQILDNARWKNENAQVESTELSSLARKLESELKRIQHEANGFGRDLVHLKAERDQMMARHREEIELHERETNQVRAQLRSLKQQVANRKETHDIASEIHAVTECLRLRHNRECKGLFIQIRYLKAKFTREAALRNGLSYQKGYLLVLLSREKKNLATIAQVGFQRTSTLNPRPKSLRTAALAVMFISRTRRASDTWREQRSACSSVAVALDNEEGWKVGGDGMETRTEKSSLQDALDCYDNQKDDYDEKGVLEDSEMIFVASTSTSTSDALPIALIHSPSSSIMQPSPKSHSHLRHRSRPGKAPLATQNGSVNPGLANGIANPKSGIGALSDFVLILSLVFGGCYGLHYLPIPALFPAPEANLTFAKPDSPSSASTSLVAGFMDLLWYRSSSFLVPRPNFSEEAIFSYADCVIFASLSRPSSRAVNNADGQKEYFLGIFMLTLSLLLTGVLGVLQEQTYNEYGPCWREGVFYTHLLSLPMFAFLTKGIREGIEVLGSAKEHIPNAYLVFAVNLMTQLLCVSGVNQLASRVSSVSTNLVLTSRKALSLWLSVWLFGSEWNYGLVIGAVLVFLGTPVDLRLARQMGILCCRSDVSVLFPSFVSFPASRFTSGPSTQPVDFDGDVTLFHFVLLKSVGKGAFGKVRVVQHKQTRELYALKYINKAKCVRMRAVPNVIQERRLLEEVDHPFIVNLRYAFQDDENCFFVLDLMLGGDLRFHLERMGSFSEDAVRLYVAEVGSALSFLHEKKIIHRLIVCVLARDLKPDNILLDERGHAHITDFNIAVHYSDRRLLTGVAGSLAYMAPEVLSKRGYSYMIDWWSLGVLAYELIFGRRPFRGRTNADLTHAIARDPVRFPEDSDQKCSKEGRMALRDFMTRTIDNRLGCRPGSEGLRDLQRHTWFEGLEWDMLESKELRPGFIPDSKKANFDSSHELEELLLEDNPLKARKRRANQDISNLSEEMRLMEEQFTTYDFKKMHRRSYYPQNQQIASQMTSSTGFLSSRPDTPSLTEREFAELGHPSVTVRGMSLDSHDPLETRAGVHRLPDEYGSGYQADGIPMHMVEKTP</sequence>
<feature type="region of interest" description="Disordered" evidence="19">
    <location>
        <begin position="281"/>
        <end position="317"/>
    </location>
</feature>
<feature type="transmembrane region" description="Helical" evidence="20">
    <location>
        <begin position="1604"/>
        <end position="1624"/>
    </location>
</feature>